<evidence type="ECO:0000313" key="2">
    <source>
        <dbReference type="EMBL" id="MPN58505.1"/>
    </source>
</evidence>
<dbReference type="AlphaFoldDB" id="A0A645J474"/>
<feature type="transmembrane region" description="Helical" evidence="1">
    <location>
        <begin position="34"/>
        <end position="53"/>
    </location>
</feature>
<organism evidence="2">
    <name type="scientific">bioreactor metagenome</name>
    <dbReference type="NCBI Taxonomy" id="1076179"/>
    <lineage>
        <taxon>unclassified sequences</taxon>
        <taxon>metagenomes</taxon>
        <taxon>ecological metagenomes</taxon>
    </lineage>
</organism>
<evidence type="ECO:0000256" key="1">
    <source>
        <dbReference type="SAM" id="Phobius"/>
    </source>
</evidence>
<feature type="transmembrane region" description="Helical" evidence="1">
    <location>
        <begin position="65"/>
        <end position="86"/>
    </location>
</feature>
<dbReference type="EMBL" id="VSSQ01131266">
    <property type="protein sequence ID" value="MPN58505.1"/>
    <property type="molecule type" value="Genomic_DNA"/>
</dbReference>
<accession>A0A645J474</accession>
<proteinExistence type="predicted"/>
<protein>
    <submittedName>
        <fullName evidence="2">Uncharacterized protein</fullName>
    </submittedName>
</protein>
<comment type="caution">
    <text evidence="2">The sequence shown here is derived from an EMBL/GenBank/DDBJ whole genome shotgun (WGS) entry which is preliminary data.</text>
</comment>
<sequence length="87" mass="8715">MAVAGAGREGDDLVIHRWDHAGVVKRLGQTVVNIRLLGTVALLADAVGVPLGADLIGGESVILPGAAVIGDVDGGVALIIALLLIVF</sequence>
<reference evidence="2" key="1">
    <citation type="submission" date="2019-08" db="EMBL/GenBank/DDBJ databases">
        <authorList>
            <person name="Kucharzyk K."/>
            <person name="Murdoch R.W."/>
            <person name="Higgins S."/>
            <person name="Loffler F."/>
        </authorList>
    </citation>
    <scope>NUCLEOTIDE SEQUENCE</scope>
</reference>
<gene>
    <name evidence="2" type="ORF">SDC9_206210</name>
</gene>
<keyword evidence="1" id="KW-0472">Membrane</keyword>
<name>A0A645J474_9ZZZZ</name>
<keyword evidence="1" id="KW-1133">Transmembrane helix</keyword>
<keyword evidence="1" id="KW-0812">Transmembrane</keyword>